<feature type="domain" description="3-hydroxyacyl-CoA dehydrogenase C-terminal" evidence="14">
    <location>
        <begin position="508"/>
        <end position="605"/>
    </location>
</feature>
<dbReference type="Pfam" id="PF00725">
    <property type="entry name" value="3HCDH"/>
    <property type="match status" value="1"/>
</dbReference>
<dbReference type="InterPro" id="IPR008927">
    <property type="entry name" value="6-PGluconate_DH-like_C_sf"/>
</dbReference>
<dbReference type="Gene3D" id="3.90.226.10">
    <property type="entry name" value="2-enoyl-CoA Hydratase, Chain A, domain 1"/>
    <property type="match status" value="1"/>
</dbReference>
<evidence type="ECO:0000256" key="11">
    <source>
        <dbReference type="ARBA" id="ARBA00023268"/>
    </source>
</evidence>
<dbReference type="InterPro" id="IPR001753">
    <property type="entry name" value="Enoyl-CoA_hydra/iso"/>
</dbReference>
<dbReference type="Pfam" id="PF02737">
    <property type="entry name" value="3HCDH_N"/>
    <property type="match status" value="1"/>
</dbReference>
<organism evidence="16 17">
    <name type="scientific">Stappia indica</name>
    <dbReference type="NCBI Taxonomy" id="538381"/>
    <lineage>
        <taxon>Bacteria</taxon>
        <taxon>Pseudomonadati</taxon>
        <taxon>Pseudomonadota</taxon>
        <taxon>Alphaproteobacteria</taxon>
        <taxon>Hyphomicrobiales</taxon>
        <taxon>Stappiaceae</taxon>
        <taxon>Stappia</taxon>
    </lineage>
</organism>
<dbReference type="GO" id="GO:0006635">
    <property type="term" value="P:fatty acid beta-oxidation"/>
    <property type="evidence" value="ECO:0007669"/>
    <property type="project" value="UniProtKB-UniPathway"/>
</dbReference>
<dbReference type="GO" id="GO:0070403">
    <property type="term" value="F:NAD+ binding"/>
    <property type="evidence" value="ECO:0007669"/>
    <property type="project" value="InterPro"/>
</dbReference>
<evidence type="ECO:0000256" key="9">
    <source>
        <dbReference type="ARBA" id="ARBA00023098"/>
    </source>
</evidence>
<dbReference type="UniPathway" id="UPA00659"/>
<reference evidence="16 17" key="1">
    <citation type="submission" date="2017-08" db="EMBL/GenBank/DDBJ databases">
        <authorList>
            <person name="de Groot N.N."/>
        </authorList>
    </citation>
    <scope>NUCLEOTIDE SEQUENCE [LARGE SCALE GENOMIC DNA]</scope>
    <source>
        <strain evidence="16 17">USBA 352</strain>
    </source>
</reference>
<evidence type="ECO:0000259" key="14">
    <source>
        <dbReference type="Pfam" id="PF00725"/>
    </source>
</evidence>
<keyword evidence="8" id="KW-0520">NAD</keyword>
<dbReference type="AlphaFoldDB" id="A0A285SQH3"/>
<dbReference type="FunFam" id="3.40.50.720:FF:000009">
    <property type="entry name" value="Fatty oxidation complex, alpha subunit"/>
    <property type="match status" value="1"/>
</dbReference>
<comment type="pathway">
    <text evidence="1">Lipid metabolism; fatty acid beta-oxidation.</text>
</comment>
<keyword evidence="10" id="KW-0456">Lyase</keyword>
<accession>A0A285SQH3</accession>
<name>A0A285SQH3_9HYPH</name>
<evidence type="ECO:0000259" key="15">
    <source>
        <dbReference type="Pfam" id="PF02737"/>
    </source>
</evidence>
<dbReference type="SUPFAM" id="SSF48179">
    <property type="entry name" value="6-phosphogluconate dehydrogenase C-terminal domain-like"/>
    <property type="match status" value="2"/>
</dbReference>
<protein>
    <recommendedName>
        <fullName evidence="4">enoyl-CoA hydratase</fullName>
        <ecNumber evidence="4">4.2.1.17</ecNumber>
    </recommendedName>
</protein>
<feature type="domain" description="3-hydroxyacyl-CoA dehydrogenase NAD binding" evidence="15">
    <location>
        <begin position="327"/>
        <end position="505"/>
    </location>
</feature>
<dbReference type="PANTHER" id="PTHR43612:SF3">
    <property type="entry name" value="TRIFUNCTIONAL ENZYME SUBUNIT ALPHA, MITOCHONDRIAL"/>
    <property type="match status" value="1"/>
</dbReference>
<dbReference type="STRING" id="538381.GCA_001696535_02776"/>
<dbReference type="Pfam" id="PF00378">
    <property type="entry name" value="ECH_1"/>
    <property type="match status" value="1"/>
</dbReference>
<evidence type="ECO:0000256" key="1">
    <source>
        <dbReference type="ARBA" id="ARBA00005005"/>
    </source>
</evidence>
<evidence type="ECO:0000256" key="8">
    <source>
        <dbReference type="ARBA" id="ARBA00023027"/>
    </source>
</evidence>
<evidence type="ECO:0000256" key="13">
    <source>
        <dbReference type="RuleBase" id="RU003707"/>
    </source>
</evidence>
<keyword evidence="9" id="KW-0443">Lipid metabolism</keyword>
<proteinExistence type="inferred from homology"/>
<evidence type="ECO:0000256" key="5">
    <source>
        <dbReference type="ARBA" id="ARBA00022832"/>
    </source>
</evidence>
<evidence type="ECO:0000256" key="4">
    <source>
        <dbReference type="ARBA" id="ARBA00012076"/>
    </source>
</evidence>
<comment type="similarity">
    <text evidence="3">In the N-terminal section; belongs to the enoyl-CoA hydratase/isomerase family.</text>
</comment>
<dbReference type="InterPro" id="IPR036291">
    <property type="entry name" value="NAD(P)-bd_dom_sf"/>
</dbReference>
<dbReference type="Gene3D" id="1.10.1040.50">
    <property type="match status" value="1"/>
</dbReference>
<dbReference type="InterPro" id="IPR006176">
    <property type="entry name" value="3-OHacyl-CoA_DH_NAD-bd"/>
</dbReference>
<dbReference type="EMBL" id="OBML01000006">
    <property type="protein sequence ID" value="SOC10472.1"/>
    <property type="molecule type" value="Genomic_DNA"/>
</dbReference>
<evidence type="ECO:0000313" key="17">
    <source>
        <dbReference type="Proteomes" id="UP000219331"/>
    </source>
</evidence>
<gene>
    <name evidence="16" type="ORF">SAMN05421512_106249</name>
</gene>
<dbReference type="CDD" id="cd06558">
    <property type="entry name" value="crotonase-like"/>
    <property type="match status" value="1"/>
</dbReference>
<comment type="similarity">
    <text evidence="13">Belongs to the enoyl-CoA hydratase/isomerase family.</text>
</comment>
<evidence type="ECO:0000256" key="3">
    <source>
        <dbReference type="ARBA" id="ARBA00008750"/>
    </source>
</evidence>
<dbReference type="InterPro" id="IPR006108">
    <property type="entry name" value="3HC_DH_C"/>
</dbReference>
<dbReference type="SUPFAM" id="SSF51735">
    <property type="entry name" value="NAD(P)-binding Rossmann-fold domains"/>
    <property type="match status" value="1"/>
</dbReference>
<dbReference type="EC" id="4.2.1.17" evidence="4"/>
<dbReference type="InterPro" id="IPR018376">
    <property type="entry name" value="Enoyl-CoA_hyd/isom_CS"/>
</dbReference>
<dbReference type="PANTHER" id="PTHR43612">
    <property type="entry name" value="TRIFUNCTIONAL ENZYME SUBUNIT ALPHA"/>
    <property type="match status" value="1"/>
</dbReference>
<evidence type="ECO:0000256" key="10">
    <source>
        <dbReference type="ARBA" id="ARBA00023239"/>
    </source>
</evidence>
<evidence type="ECO:0000313" key="16">
    <source>
        <dbReference type="EMBL" id="SOC10472.1"/>
    </source>
</evidence>
<evidence type="ECO:0000256" key="2">
    <source>
        <dbReference type="ARBA" id="ARBA00007005"/>
    </source>
</evidence>
<comment type="catalytic activity">
    <reaction evidence="12">
        <text>a (3S)-3-hydroxyacyl-CoA + NAD(+) = a 3-oxoacyl-CoA + NADH + H(+)</text>
        <dbReference type="Rhea" id="RHEA:22432"/>
        <dbReference type="ChEBI" id="CHEBI:15378"/>
        <dbReference type="ChEBI" id="CHEBI:57318"/>
        <dbReference type="ChEBI" id="CHEBI:57540"/>
        <dbReference type="ChEBI" id="CHEBI:57945"/>
        <dbReference type="ChEBI" id="CHEBI:90726"/>
        <dbReference type="EC" id="1.1.1.35"/>
    </reaction>
</comment>
<dbReference type="PROSITE" id="PS00166">
    <property type="entry name" value="ENOYL_COA_HYDRATASE"/>
    <property type="match status" value="1"/>
</dbReference>
<dbReference type="Proteomes" id="UP000219331">
    <property type="component" value="Unassembled WGS sequence"/>
</dbReference>
<keyword evidence="11" id="KW-0511">Multifunctional enzyme</keyword>
<dbReference type="Gene3D" id="3.40.50.720">
    <property type="entry name" value="NAD(P)-binding Rossmann-like Domain"/>
    <property type="match status" value="1"/>
</dbReference>
<dbReference type="GO" id="GO:0016509">
    <property type="term" value="F:long-chain (3S)-3-hydroxyacyl-CoA dehydrogenase (NAD+) activity"/>
    <property type="evidence" value="ECO:0007669"/>
    <property type="project" value="TreeGrafter"/>
</dbReference>
<evidence type="ECO:0000256" key="6">
    <source>
        <dbReference type="ARBA" id="ARBA00022963"/>
    </source>
</evidence>
<sequence>MAYRNFTLTTDAGIAHIVWDMPGKSMNVIDMSVMDELDAIVDAVGGDATVKGAVITSGKAAFSGGADLTMLEGLLRDFHAKRAKDPEGAARMLFDGSRRLSQIFRKLETCGKPFVAAINGTCMGGATELALACHARVAAEDDAFKMALPEVKVGLFPGAGGTQRVMRMADSQQGLQFLLQGKTLNAAQAKAMKLIDETAPAKKLVAAAVKMLKAGVDPVKPWDQKGFRLPGGGIYSPAGFQFWPAANAIYRRETHDNYPGARALLQAVYEGLLMPMDQALTVESRYFAHVLQTPEAANMIRSLFVSMQELNKGARRPASVKPNRIRKVGILGAGFMGAGIAYVTAKAGIDVVLIDRDQAAADKGKAHSDELVSKAIKRGRASEADKVALLSRITATPDYEALADCDLVIEAVFEDREVKRVVTEKAEAVLKSKAIYASNTSTLPITSLAEASKRPKNFIGIHFFSPVDKMMLVEVILGKKTGDKALAMALDYIKAIKKTPIVVNDSRGFYTSRVVMTYIREGLMMLADGVPAAMIENCGRMAGMPVGPLSLGDEVALDLAWKIVSATRKDLGVKYVEGPLDNILEEMVVKRERFGRKNGKGFYDYQGRDKKLWPGIPEVVGKPKPADAFDVEELKQRFLVMQALETARIFEENCLTDVREADVGSILGFGFAPFTGGTLSYIDGMGTAAFTELCRKFTKKWGPRFKPNRLLKEMAKTDARFYERFAPEKGPDAGEREAA</sequence>
<keyword evidence="5" id="KW-0276">Fatty acid metabolism</keyword>
<dbReference type="SUPFAM" id="SSF52096">
    <property type="entry name" value="ClpP/crotonase"/>
    <property type="match status" value="1"/>
</dbReference>
<dbReference type="RefSeq" id="WP_097175168.1">
    <property type="nucleotide sequence ID" value="NZ_OBML01000006.1"/>
</dbReference>
<evidence type="ECO:0000256" key="12">
    <source>
        <dbReference type="ARBA" id="ARBA00049556"/>
    </source>
</evidence>
<dbReference type="OrthoDB" id="9771883at2"/>
<dbReference type="GO" id="GO:0004300">
    <property type="term" value="F:enoyl-CoA hydratase activity"/>
    <property type="evidence" value="ECO:0007669"/>
    <property type="project" value="UniProtKB-EC"/>
</dbReference>
<keyword evidence="17" id="KW-1185">Reference proteome</keyword>
<evidence type="ECO:0000256" key="7">
    <source>
        <dbReference type="ARBA" id="ARBA00023002"/>
    </source>
</evidence>
<keyword evidence="6" id="KW-0442">Lipid degradation</keyword>
<comment type="similarity">
    <text evidence="2">In the central section; belongs to the 3-hydroxyacyl-CoA dehydrogenase family.</text>
</comment>
<dbReference type="InterPro" id="IPR029045">
    <property type="entry name" value="ClpP/crotonase-like_dom_sf"/>
</dbReference>
<keyword evidence="7" id="KW-0560">Oxidoreductase</keyword>
<dbReference type="InterPro" id="IPR050136">
    <property type="entry name" value="FA_oxidation_alpha_subunit"/>
</dbReference>